<evidence type="ECO:0000256" key="10">
    <source>
        <dbReference type="ARBA" id="ARBA00022628"/>
    </source>
</evidence>
<evidence type="ECO:0000256" key="3">
    <source>
        <dbReference type="ARBA" id="ARBA00001956"/>
    </source>
</evidence>
<evidence type="ECO:0000256" key="16">
    <source>
        <dbReference type="ARBA" id="ARBA00023285"/>
    </source>
</evidence>
<evidence type="ECO:0000256" key="17">
    <source>
        <dbReference type="ARBA" id="ARBA00025552"/>
    </source>
</evidence>
<keyword evidence="14 19" id="KW-0862">Zinc</keyword>
<evidence type="ECO:0000256" key="6">
    <source>
        <dbReference type="ARBA" id="ARBA00012032"/>
    </source>
</evidence>
<comment type="catalytic activity">
    <reaction evidence="1">
        <text>(6S)-5-methyl-5,6,7,8-tetrahydrofolate + L-homocysteine = (6S)-5,6,7,8-tetrahydrofolate + L-methionine</text>
        <dbReference type="Rhea" id="RHEA:11172"/>
        <dbReference type="ChEBI" id="CHEBI:18608"/>
        <dbReference type="ChEBI" id="CHEBI:57453"/>
        <dbReference type="ChEBI" id="CHEBI:57844"/>
        <dbReference type="ChEBI" id="CHEBI:58199"/>
        <dbReference type="EC" id="2.1.1.13"/>
    </reaction>
</comment>
<dbReference type="PaxDb" id="584708-Apau_0225"/>
<dbReference type="GO" id="GO:0046872">
    <property type="term" value="F:metal ion binding"/>
    <property type="evidence" value="ECO:0007669"/>
    <property type="project" value="UniProtKB-KW"/>
</dbReference>
<evidence type="ECO:0000256" key="18">
    <source>
        <dbReference type="ARBA" id="ARBA00031040"/>
    </source>
</evidence>
<evidence type="ECO:0000256" key="1">
    <source>
        <dbReference type="ARBA" id="ARBA00001700"/>
    </source>
</evidence>
<evidence type="ECO:0000313" key="24">
    <source>
        <dbReference type="EMBL" id="EFQ22661.1"/>
    </source>
</evidence>
<dbReference type="InterPro" id="IPR000489">
    <property type="entry name" value="Pterin-binding_dom"/>
</dbReference>
<dbReference type="AlphaFoldDB" id="E3CXR8"/>
<dbReference type="Pfam" id="PF02310">
    <property type="entry name" value="B12-binding"/>
    <property type="match status" value="1"/>
</dbReference>
<feature type="domain" description="B12-binding" evidence="22">
    <location>
        <begin position="679"/>
        <end position="801"/>
    </location>
</feature>
<dbReference type="InterPro" id="IPR003759">
    <property type="entry name" value="Cbl-bd_cap"/>
</dbReference>
<evidence type="ECO:0000256" key="11">
    <source>
        <dbReference type="ARBA" id="ARBA00022679"/>
    </source>
</evidence>
<dbReference type="GO" id="GO:0050667">
    <property type="term" value="P:homocysteine metabolic process"/>
    <property type="evidence" value="ECO:0007669"/>
    <property type="project" value="TreeGrafter"/>
</dbReference>
<feature type="domain" description="Hcy-binding" evidence="20">
    <location>
        <begin position="1"/>
        <end position="281"/>
    </location>
</feature>
<dbReference type="InterPro" id="IPR003726">
    <property type="entry name" value="HCY_dom"/>
</dbReference>
<evidence type="ECO:0000259" key="22">
    <source>
        <dbReference type="PROSITE" id="PS51332"/>
    </source>
</evidence>
<dbReference type="PROSITE" id="PS50972">
    <property type="entry name" value="PTERIN_BINDING"/>
    <property type="match status" value="1"/>
</dbReference>
<evidence type="ECO:0000259" key="23">
    <source>
        <dbReference type="PROSITE" id="PS51337"/>
    </source>
</evidence>
<dbReference type="Gene3D" id="3.20.20.20">
    <property type="entry name" value="Dihydropteroate synthase-like"/>
    <property type="match status" value="1"/>
</dbReference>
<comment type="cofactor">
    <cofactor evidence="2 19">
        <name>Zn(2+)</name>
        <dbReference type="ChEBI" id="CHEBI:29105"/>
    </cofactor>
</comment>
<keyword evidence="12" id="KW-0949">S-adenosyl-L-methionine</keyword>
<feature type="binding site" evidence="19">
    <location>
        <position position="206"/>
    </location>
    <ligand>
        <name>Zn(2+)</name>
        <dbReference type="ChEBI" id="CHEBI:29105"/>
    </ligand>
</feature>
<evidence type="ECO:0000256" key="13">
    <source>
        <dbReference type="ARBA" id="ARBA00022723"/>
    </source>
</evidence>
<dbReference type="Proteomes" id="UP000005096">
    <property type="component" value="Chromosome"/>
</dbReference>
<dbReference type="Gene3D" id="3.40.50.280">
    <property type="entry name" value="Cobalamin-binding domain"/>
    <property type="match status" value="1"/>
</dbReference>
<evidence type="ECO:0000256" key="7">
    <source>
        <dbReference type="ARBA" id="ARBA00013998"/>
    </source>
</evidence>
<dbReference type="GO" id="GO:0008705">
    <property type="term" value="F:methionine synthase activity"/>
    <property type="evidence" value="ECO:0007669"/>
    <property type="project" value="UniProtKB-EC"/>
</dbReference>
<dbReference type="PANTHER" id="PTHR45833:SF1">
    <property type="entry name" value="METHIONINE SYNTHASE"/>
    <property type="match status" value="1"/>
</dbReference>
<comment type="function">
    <text evidence="17">Catalyzes the transfer of a methyl group from methyl-cobalamin to homocysteine, yielding enzyme-bound cob(I)alamin and methionine. Subsequently, remethylates the cofactor using methyltetrahydrofolate.</text>
</comment>
<dbReference type="PANTHER" id="PTHR45833">
    <property type="entry name" value="METHIONINE SYNTHASE"/>
    <property type="match status" value="1"/>
</dbReference>
<comment type="pathway">
    <text evidence="4">Amino-acid biosynthesis; L-methionine biosynthesis via de novo pathway; L-methionine from L-homocysteine (MetH route): step 1/1.</text>
</comment>
<dbReference type="eggNOG" id="COG0646">
    <property type="taxonomic scope" value="Bacteria"/>
</dbReference>
<evidence type="ECO:0000256" key="12">
    <source>
        <dbReference type="ARBA" id="ARBA00022691"/>
    </source>
</evidence>
<dbReference type="eggNOG" id="COG1410">
    <property type="taxonomic scope" value="Bacteria"/>
</dbReference>
<feature type="domain" description="B12-binding N-terminal" evidence="23">
    <location>
        <begin position="583"/>
        <end position="677"/>
    </location>
</feature>
<dbReference type="GO" id="GO:0031419">
    <property type="term" value="F:cobalamin binding"/>
    <property type="evidence" value="ECO:0007669"/>
    <property type="project" value="UniProtKB-KW"/>
</dbReference>
<dbReference type="InterPro" id="IPR006158">
    <property type="entry name" value="Cobalamin-bd"/>
</dbReference>
<evidence type="ECO:0000256" key="19">
    <source>
        <dbReference type="PROSITE-ProRule" id="PRU00333"/>
    </source>
</evidence>
<dbReference type="STRING" id="584708.Apau_0225"/>
<feature type="binding site" evidence="19">
    <location>
        <position position="266"/>
    </location>
    <ligand>
        <name>Zn(2+)</name>
        <dbReference type="ChEBI" id="CHEBI:29105"/>
    </ligand>
</feature>
<dbReference type="InterPro" id="IPR036724">
    <property type="entry name" value="Cobalamin-bd_sf"/>
</dbReference>
<dbReference type="InterPro" id="IPR036589">
    <property type="entry name" value="HCY_dom_sf"/>
</dbReference>
<keyword evidence="25" id="KW-1185">Reference proteome</keyword>
<evidence type="ECO:0000259" key="20">
    <source>
        <dbReference type="PROSITE" id="PS50970"/>
    </source>
</evidence>
<feature type="binding site" evidence="19">
    <location>
        <position position="267"/>
    </location>
    <ligand>
        <name>Zn(2+)</name>
        <dbReference type="ChEBI" id="CHEBI:29105"/>
    </ligand>
</feature>
<dbReference type="InterPro" id="IPR036594">
    <property type="entry name" value="Meth_synthase_dom"/>
</dbReference>
<organism evidence="24 25">
    <name type="scientific">Aminomonas paucivorans DSM 12260</name>
    <dbReference type="NCBI Taxonomy" id="584708"/>
    <lineage>
        <taxon>Bacteria</taxon>
        <taxon>Thermotogati</taxon>
        <taxon>Synergistota</taxon>
        <taxon>Synergistia</taxon>
        <taxon>Synergistales</taxon>
        <taxon>Synergistaceae</taxon>
        <taxon>Aminomonas</taxon>
    </lineage>
</organism>
<dbReference type="PROSITE" id="PS51332">
    <property type="entry name" value="B12_BINDING"/>
    <property type="match status" value="1"/>
</dbReference>
<feature type="domain" description="Pterin-binding" evidence="21">
    <location>
        <begin position="314"/>
        <end position="557"/>
    </location>
</feature>
<evidence type="ECO:0000256" key="15">
    <source>
        <dbReference type="ARBA" id="ARBA00023167"/>
    </source>
</evidence>
<dbReference type="PROSITE" id="PS51337">
    <property type="entry name" value="B12_BINDING_NTER"/>
    <property type="match status" value="1"/>
</dbReference>
<dbReference type="UniPathway" id="UPA00051">
    <property type="reaction ID" value="UER00081"/>
</dbReference>
<accession>E3CXR8</accession>
<dbReference type="HOGENOM" id="CLU_004914_0_2_0"/>
<keyword evidence="15" id="KW-0486">Methionine biosynthesis</keyword>
<keyword evidence="10" id="KW-0846">Cobalamin</keyword>
<dbReference type="PROSITE" id="PS50970">
    <property type="entry name" value="HCY"/>
    <property type="match status" value="1"/>
</dbReference>
<evidence type="ECO:0000256" key="4">
    <source>
        <dbReference type="ARBA" id="ARBA00005178"/>
    </source>
</evidence>
<evidence type="ECO:0000256" key="14">
    <source>
        <dbReference type="ARBA" id="ARBA00022833"/>
    </source>
</evidence>
<keyword evidence="11 19" id="KW-0808">Transferase</keyword>
<evidence type="ECO:0000259" key="21">
    <source>
        <dbReference type="PROSITE" id="PS50972"/>
    </source>
</evidence>
<dbReference type="RefSeq" id="WP_006299805.1">
    <property type="nucleotide sequence ID" value="NZ_CM001022.1"/>
</dbReference>
<gene>
    <name evidence="24" type="ORF">Apau_0225</name>
</gene>
<dbReference type="Pfam" id="PF00809">
    <property type="entry name" value="Pterin_bind"/>
    <property type="match status" value="1"/>
</dbReference>
<keyword evidence="13 19" id="KW-0479">Metal-binding</keyword>
<dbReference type="GO" id="GO:0032259">
    <property type="term" value="P:methylation"/>
    <property type="evidence" value="ECO:0007669"/>
    <property type="project" value="UniProtKB-KW"/>
</dbReference>
<dbReference type="SUPFAM" id="SSF52242">
    <property type="entry name" value="Cobalamin (vitamin B12)-binding domain"/>
    <property type="match status" value="1"/>
</dbReference>
<name>E3CXR8_9BACT</name>
<dbReference type="Pfam" id="PF02607">
    <property type="entry name" value="B12-binding_2"/>
    <property type="match status" value="1"/>
</dbReference>
<dbReference type="GO" id="GO:0046653">
    <property type="term" value="P:tetrahydrofolate metabolic process"/>
    <property type="evidence" value="ECO:0007669"/>
    <property type="project" value="TreeGrafter"/>
</dbReference>
<evidence type="ECO:0000313" key="25">
    <source>
        <dbReference type="Proteomes" id="UP000005096"/>
    </source>
</evidence>
<reference evidence="24 25" key="1">
    <citation type="journal article" date="2010" name="Stand. Genomic Sci.">
        <title>Non-contiguous finished genome sequence of Aminomonas paucivorans type strain (GLU-3).</title>
        <authorList>
            <person name="Pitluck S."/>
            <person name="Yasawong M."/>
            <person name="Held B."/>
            <person name="Lapidus A."/>
            <person name="Nolan M."/>
            <person name="Copeland A."/>
            <person name="Lucas S."/>
            <person name="Del Rio T.G."/>
            <person name="Tice H."/>
            <person name="Cheng J.F."/>
            <person name="Chertkov O."/>
            <person name="Goodwin L."/>
            <person name="Tapia R."/>
            <person name="Han C."/>
            <person name="Liolios K."/>
            <person name="Ivanova N."/>
            <person name="Mavromatis K."/>
            <person name="Ovchinnikova G."/>
            <person name="Pati A."/>
            <person name="Chen A."/>
            <person name="Palaniappan K."/>
            <person name="Land M."/>
            <person name="Hauser L."/>
            <person name="Chang Y.J."/>
            <person name="Jeffries C.D."/>
            <person name="Pukall R."/>
            <person name="Spring S."/>
            <person name="Rohde M."/>
            <person name="Sikorski J."/>
            <person name="Goker M."/>
            <person name="Woyke T."/>
            <person name="Bristow J."/>
            <person name="Eisen J.A."/>
            <person name="Markowitz V."/>
            <person name="Hugenholtz P."/>
            <person name="Kyrpides N.C."/>
            <person name="Klenk H.P."/>
        </authorList>
    </citation>
    <scope>NUCLEOTIDE SEQUENCE [LARGE SCALE GENOMIC DNA]</scope>
    <source>
        <strain evidence="24 25">DSM 12260</strain>
    </source>
</reference>
<evidence type="ECO:0000256" key="8">
    <source>
        <dbReference type="ARBA" id="ARBA00022603"/>
    </source>
</evidence>
<dbReference type="InterPro" id="IPR050554">
    <property type="entry name" value="Met_Synthase/Corrinoid"/>
</dbReference>
<dbReference type="SUPFAM" id="SSF51717">
    <property type="entry name" value="Dihydropteroate synthetase-like"/>
    <property type="match status" value="1"/>
</dbReference>
<dbReference type="SMART" id="SM01018">
    <property type="entry name" value="B12-binding_2"/>
    <property type="match status" value="1"/>
</dbReference>
<evidence type="ECO:0000256" key="2">
    <source>
        <dbReference type="ARBA" id="ARBA00001947"/>
    </source>
</evidence>
<dbReference type="SUPFAM" id="SSF47644">
    <property type="entry name" value="Methionine synthase domain"/>
    <property type="match status" value="1"/>
</dbReference>
<comment type="similarity">
    <text evidence="5">Belongs to the vitamin-B12 dependent methionine synthase family.</text>
</comment>
<comment type="cofactor">
    <cofactor evidence="3">
        <name>methylcob(III)alamin</name>
        <dbReference type="ChEBI" id="CHEBI:28115"/>
    </cofactor>
</comment>
<dbReference type="SUPFAM" id="SSF82282">
    <property type="entry name" value="Homocysteine S-methyltransferase"/>
    <property type="match status" value="1"/>
</dbReference>
<dbReference type="Pfam" id="PF02574">
    <property type="entry name" value="S-methyl_trans"/>
    <property type="match status" value="1"/>
</dbReference>
<keyword evidence="8 19" id="KW-0489">Methyltransferase</keyword>
<dbReference type="EMBL" id="CM001022">
    <property type="protein sequence ID" value="EFQ22661.1"/>
    <property type="molecule type" value="Genomic_DNA"/>
</dbReference>
<keyword evidence="16" id="KW-0170">Cobalt</keyword>
<protein>
    <recommendedName>
        <fullName evidence="7">Methionine synthase</fullName>
        <ecNumber evidence="6">2.1.1.13</ecNumber>
    </recommendedName>
    <alternativeName>
        <fullName evidence="18">5-methyltetrahydrofolate--homocysteine methyltransferase</fullName>
    </alternativeName>
</protein>
<dbReference type="InterPro" id="IPR011005">
    <property type="entry name" value="Dihydropteroate_synth-like_sf"/>
</dbReference>
<dbReference type="Gene3D" id="3.20.20.330">
    <property type="entry name" value="Homocysteine-binding-like domain"/>
    <property type="match status" value="1"/>
</dbReference>
<keyword evidence="9" id="KW-0028">Amino-acid biosynthesis</keyword>
<proteinExistence type="inferred from homology"/>
<dbReference type="Gene3D" id="1.10.1240.10">
    <property type="entry name" value="Methionine synthase domain"/>
    <property type="match status" value="1"/>
</dbReference>
<dbReference type="EC" id="2.1.1.13" evidence="6"/>
<evidence type="ECO:0000256" key="9">
    <source>
        <dbReference type="ARBA" id="ARBA00022605"/>
    </source>
</evidence>
<evidence type="ECO:0000256" key="5">
    <source>
        <dbReference type="ARBA" id="ARBA00010398"/>
    </source>
</evidence>
<dbReference type="GO" id="GO:0005829">
    <property type="term" value="C:cytosol"/>
    <property type="evidence" value="ECO:0007669"/>
    <property type="project" value="TreeGrafter"/>
</dbReference>
<sequence length="801" mass="83808">MKRLFAGQVSPVILDGGMGTQLALAGWRPPLLPEEMVLENPDSVTAIHRAYVEAGARIVETDTFGGSALKLAHRGLEGRTEEINRRAAELARQAVGDRAFVAGSMGPIGRLVDPLGDLTFDEAVEAFRPQAAGLARGGADFLLVETMLDLKEAQAAAVACREAAPGLPFAVSFTFDKDGSTVTGTPPEAAAVWAEAVGAFAVGANCGVGPEEYVDTVHRLAASTDLPVFVYPNAGVPSSRDYLGPEAFAGACEALVRAGAAVVGGCCGTTPEHTAALVRRLGGMAIPPSLRRERGVLRFASRSRVVEAGQGRPLLLIGERINVSRKSPLREELRVQDYTTVRAEARDQTAAGAGLLDVNVGLPEIDRIRAMGKAIHVAEAASSLPLSVDSDDPTVLERGLREAVGVPLLNSVTAKAEALERGIDLAWKYGAVLAVLTIDESGIPERAYDRVAIAQRVLLRASERGLGPERILLDPLTLALGADPRNALATCEALRCIRELGGHTMLGISNISHGLPARGLLNRTFLVMAMEAGLDAVLCNPLDERLLATVAAADALRGRDEGLRRYLAFAPGWSEGVPASGGASRGEPAKGGEQPLTRCILEGDPAGAEASARALVDRGTSPLDLVSSWVVPALEEVGRLYECGDTFLPQLLASAQAAGGVCRLAEELLARQGVKQEPKGTVVLATVEGDLHDLGKNVVGMVLASHGYRVVDLGKDVPAERILEAAEAERADVVGLSALMTSTVPQMEAVIRGARERGAAYRIIVGGAAVSPQYAESIGADGTSSDAVGAARLVEQLLARR</sequence>